<accession>A0ABR3G1N3</accession>
<evidence type="ECO:0000256" key="1">
    <source>
        <dbReference type="SAM" id="Coils"/>
    </source>
</evidence>
<evidence type="ECO:0000313" key="4">
    <source>
        <dbReference type="Proteomes" id="UP001465976"/>
    </source>
</evidence>
<feature type="coiled-coil region" evidence="1">
    <location>
        <begin position="213"/>
        <end position="292"/>
    </location>
</feature>
<protein>
    <submittedName>
        <fullName evidence="3">Uncharacterized protein</fullName>
    </submittedName>
</protein>
<proteinExistence type="predicted"/>
<gene>
    <name evidence="3" type="ORF">V5O48_000316</name>
</gene>
<feature type="region of interest" description="Disordered" evidence="2">
    <location>
        <begin position="1"/>
        <end position="146"/>
    </location>
</feature>
<name>A0ABR3G1N3_9AGAR</name>
<evidence type="ECO:0000313" key="3">
    <source>
        <dbReference type="EMBL" id="KAL0581734.1"/>
    </source>
</evidence>
<feature type="compositionally biased region" description="Pro residues" evidence="2">
    <location>
        <begin position="104"/>
        <end position="141"/>
    </location>
</feature>
<keyword evidence="1" id="KW-0175">Coiled coil</keyword>
<comment type="caution">
    <text evidence="3">The sequence shown here is derived from an EMBL/GenBank/DDBJ whole genome shotgun (WGS) entry which is preliminary data.</text>
</comment>
<dbReference type="EMBL" id="JBAHYK010000005">
    <property type="protein sequence ID" value="KAL0581734.1"/>
    <property type="molecule type" value="Genomic_DNA"/>
</dbReference>
<feature type="compositionally biased region" description="Basic and acidic residues" evidence="2">
    <location>
        <begin position="1"/>
        <end position="11"/>
    </location>
</feature>
<feature type="compositionally biased region" description="Basic and acidic residues" evidence="2">
    <location>
        <begin position="61"/>
        <end position="74"/>
    </location>
</feature>
<reference evidence="3 4" key="1">
    <citation type="submission" date="2024-02" db="EMBL/GenBank/DDBJ databases">
        <title>A draft genome for the cacao thread blight pathogen Marasmius crinis-equi.</title>
        <authorList>
            <person name="Cohen S.P."/>
            <person name="Baruah I.K."/>
            <person name="Amoako-Attah I."/>
            <person name="Bukari Y."/>
            <person name="Meinhardt L.W."/>
            <person name="Bailey B.A."/>
        </authorList>
    </citation>
    <scope>NUCLEOTIDE SEQUENCE [LARGE SCALE GENOMIC DNA]</scope>
    <source>
        <strain evidence="3 4">GH-76</strain>
    </source>
</reference>
<keyword evidence="4" id="KW-1185">Reference proteome</keyword>
<organism evidence="3 4">
    <name type="scientific">Marasmius crinis-equi</name>
    <dbReference type="NCBI Taxonomy" id="585013"/>
    <lineage>
        <taxon>Eukaryota</taxon>
        <taxon>Fungi</taxon>
        <taxon>Dikarya</taxon>
        <taxon>Basidiomycota</taxon>
        <taxon>Agaricomycotina</taxon>
        <taxon>Agaricomycetes</taxon>
        <taxon>Agaricomycetidae</taxon>
        <taxon>Agaricales</taxon>
        <taxon>Marasmiineae</taxon>
        <taxon>Marasmiaceae</taxon>
        <taxon>Marasmius</taxon>
    </lineage>
</organism>
<sequence>MSRRSRSPDRSRKNRSTSRVRESGYQRRPPPPPNDSPARGRPSYRDSSQNRRSHSRGRSSASDRMHVDRPERNNTDLSSNSSYMERKNSDISVSSSSLPLQKPLAPPPPPKTAPAALQPPPPPPTPASAPAPTPLSAPPILPASISAIQIHPPEPKTEPALDNAPQIWNHRVSTIAKLHHHKTEAEKLNDRVHTIENIFSSNRLQRNIPDKKRRDLESLKQKASEEKRKMVAARDELVKADSWPVGGGPSSDVEAERLRKEAEEMKVLVERAKELSDGLERMYELAKKAEEKTTGKDKGKGKEKAVENDENAMDVDVDVDSGKQLEEQKKAQINEMFQMLDTLEARVMDLENEQASHYNEVRSQLESLVDPASEAYRETVVSAGTAGTLENVNKMDGEIREVSDTLATLWRNNENTDEQIKKLTEESTQVQDDMRLIIQRFDGFEKQRREDHETIQALEAAIQLYKEHPPSPPASPFQPEAILPMIEEPVTNAVRAEVRQRGNELRSQLEKTLQERDESLYQAVWDTIVTTGRTVQVVASRLQDPSSL</sequence>
<evidence type="ECO:0000256" key="2">
    <source>
        <dbReference type="SAM" id="MobiDB-lite"/>
    </source>
</evidence>
<dbReference type="Proteomes" id="UP001465976">
    <property type="component" value="Unassembled WGS sequence"/>
</dbReference>
<feature type="compositionally biased region" description="Low complexity" evidence="2">
    <location>
        <begin position="94"/>
        <end position="103"/>
    </location>
</feature>
<feature type="coiled-coil region" evidence="1">
    <location>
        <begin position="326"/>
        <end position="360"/>
    </location>
</feature>